<keyword evidence="4" id="KW-0418">Kinase</keyword>
<comment type="similarity">
    <text evidence="1">Belongs to the four-carbon acid sugar kinase family.</text>
</comment>
<dbReference type="Gene3D" id="3.40.980.20">
    <property type="entry name" value="Four-carbon acid sugar kinase, nucleotide binding domain"/>
    <property type="match status" value="1"/>
</dbReference>
<accession>A0A4V0Z7K5</accession>
<dbReference type="GO" id="GO:0005524">
    <property type="term" value="F:ATP binding"/>
    <property type="evidence" value="ECO:0007669"/>
    <property type="project" value="UniProtKB-KW"/>
</dbReference>
<organism evidence="9 10">
    <name type="scientific">Blautia producta</name>
    <dbReference type="NCBI Taxonomy" id="33035"/>
    <lineage>
        <taxon>Bacteria</taxon>
        <taxon>Bacillati</taxon>
        <taxon>Bacillota</taxon>
        <taxon>Clostridia</taxon>
        <taxon>Lachnospirales</taxon>
        <taxon>Lachnospiraceae</taxon>
        <taxon>Blautia</taxon>
    </lineage>
</organism>
<feature type="domain" description="Four-carbon acid sugar kinase nucleotide binding" evidence="8">
    <location>
        <begin position="299"/>
        <end position="461"/>
    </location>
</feature>
<protein>
    <recommendedName>
        <fullName evidence="11">Hydroxyacid dehydrogenase</fullName>
    </recommendedName>
</protein>
<evidence type="ECO:0000313" key="9">
    <source>
        <dbReference type="EMBL" id="QBE97118.1"/>
    </source>
</evidence>
<dbReference type="InterPro" id="IPR031475">
    <property type="entry name" value="NBD_C"/>
</dbReference>
<evidence type="ECO:0000313" key="10">
    <source>
        <dbReference type="Proteomes" id="UP000289794"/>
    </source>
</evidence>
<evidence type="ECO:0000256" key="5">
    <source>
        <dbReference type="ARBA" id="ARBA00022840"/>
    </source>
</evidence>
<dbReference type="AlphaFoldDB" id="A0A4V0Z7K5"/>
<keyword evidence="5" id="KW-0067">ATP-binding</keyword>
<proteinExistence type="inferred from homology"/>
<dbReference type="Gene3D" id="3.40.50.10840">
    <property type="entry name" value="Putative sugar-binding, N-terminal domain"/>
    <property type="match status" value="1"/>
</dbReference>
<dbReference type="Proteomes" id="UP000289794">
    <property type="component" value="Chromosome"/>
</dbReference>
<evidence type="ECO:0000256" key="6">
    <source>
        <dbReference type="ARBA" id="ARBA00023277"/>
    </source>
</evidence>
<dbReference type="EMBL" id="CP035945">
    <property type="protein sequence ID" value="QBE97118.1"/>
    <property type="molecule type" value="Genomic_DNA"/>
</dbReference>
<feature type="domain" description="Four-carbon acid sugar kinase N-terminal" evidence="7">
    <location>
        <begin position="33"/>
        <end position="273"/>
    </location>
</feature>
<evidence type="ECO:0000256" key="4">
    <source>
        <dbReference type="ARBA" id="ARBA00022777"/>
    </source>
</evidence>
<evidence type="ECO:0000256" key="1">
    <source>
        <dbReference type="ARBA" id="ARBA00005715"/>
    </source>
</evidence>
<dbReference type="Pfam" id="PF17042">
    <property type="entry name" value="NBD_C"/>
    <property type="match status" value="1"/>
</dbReference>
<evidence type="ECO:0000256" key="3">
    <source>
        <dbReference type="ARBA" id="ARBA00022741"/>
    </source>
</evidence>
<name>A0A4V0Z7K5_9FIRM</name>
<keyword evidence="3" id="KW-0547">Nucleotide-binding</keyword>
<dbReference type="GO" id="GO:0016301">
    <property type="term" value="F:kinase activity"/>
    <property type="evidence" value="ECO:0007669"/>
    <property type="project" value="UniProtKB-KW"/>
</dbReference>
<gene>
    <name evidence="9" type="ORF">PMF13cell1_02671</name>
</gene>
<sequence length="478" mass="52601">MREDEIISSGKGCLEEPEEKAYLDAVKGLDAKIVVLDDDPTGIQTVHGIYVYTDWDLETIRKGFDGDEKVFYVLTNSRSMGEEESVRIHREIAYHVAAVSKETGKDFLLVSRGDSTLRGHYPAETAALKEELEQQGFRTDGEILCPFFLEGGRFTIGDIHYVRGADGTLTPAGETEFAGDATFGYRSSDIKDWVEEKTHGAVKREEIQSITVEELRERRIDEIIRKLMDVNAFGKIIVNAACYGDLKVFATVFARAVSQGKRFMLRTAASAVRVLGGIPEKPLLTREELGVEDRGTGGLIVVGSHVNKTTRQLKALETYPGISFLEFHVGMAADKTAFLKEQKRVRKLCAELLEEGKTVAVYTSRERIEAGKADREENLRLSVQISDAVTQIVSTLPVIPKYLVAKGGITSSDIGTKALKVKRAYVPGQILPGIPVWMPGSESRFPGIPYVVFPGNVGADTDLLRVVSILEGRQGGVV</sequence>
<dbReference type="InterPro" id="IPR037051">
    <property type="entry name" value="4-carb_acid_sugar_kinase_N_sf"/>
</dbReference>
<evidence type="ECO:0008006" key="11">
    <source>
        <dbReference type="Google" id="ProtNLM"/>
    </source>
</evidence>
<dbReference type="KEGG" id="bpro:PMF13cell1_02671"/>
<evidence type="ECO:0000259" key="7">
    <source>
        <dbReference type="Pfam" id="PF07005"/>
    </source>
</evidence>
<dbReference type="RefSeq" id="WP_130181016.1">
    <property type="nucleotide sequence ID" value="NZ_CP035945.1"/>
</dbReference>
<dbReference type="SUPFAM" id="SSF142764">
    <property type="entry name" value="YgbK-like"/>
    <property type="match status" value="1"/>
</dbReference>
<evidence type="ECO:0000259" key="8">
    <source>
        <dbReference type="Pfam" id="PF17042"/>
    </source>
</evidence>
<dbReference type="InterPro" id="IPR010737">
    <property type="entry name" value="4-carb_acid_sugar_kinase_N"/>
</dbReference>
<dbReference type="InterPro" id="IPR042213">
    <property type="entry name" value="NBD_C_sf"/>
</dbReference>
<reference evidence="9 10" key="1">
    <citation type="submission" date="2019-01" db="EMBL/GenBank/DDBJ databases">
        <title>PMF-metabolizing Aryl O-demethylase.</title>
        <authorList>
            <person name="Kim M."/>
        </authorList>
    </citation>
    <scope>NUCLEOTIDE SEQUENCE [LARGE SCALE GENOMIC DNA]</scope>
    <source>
        <strain evidence="9 10">PMF1</strain>
    </source>
</reference>
<evidence type="ECO:0000256" key="2">
    <source>
        <dbReference type="ARBA" id="ARBA00022679"/>
    </source>
</evidence>
<dbReference type="Pfam" id="PF07005">
    <property type="entry name" value="SBD_N"/>
    <property type="match status" value="1"/>
</dbReference>
<keyword evidence="6" id="KW-0119">Carbohydrate metabolism</keyword>
<keyword evidence="2" id="KW-0808">Transferase</keyword>